<evidence type="ECO:0000259" key="5">
    <source>
        <dbReference type="Pfam" id="PF23283"/>
    </source>
</evidence>
<feature type="compositionally biased region" description="Low complexity" evidence="4">
    <location>
        <begin position="45"/>
        <end position="70"/>
    </location>
</feature>
<feature type="compositionally biased region" description="Polar residues" evidence="4">
    <location>
        <begin position="27"/>
        <end position="43"/>
    </location>
</feature>
<evidence type="ECO:0000256" key="2">
    <source>
        <dbReference type="ARBA" id="ARBA00022737"/>
    </source>
</evidence>
<organism evidence="6 7">
    <name type="scientific">Nannocystis exedens</name>
    <dbReference type="NCBI Taxonomy" id="54"/>
    <lineage>
        <taxon>Bacteria</taxon>
        <taxon>Pseudomonadati</taxon>
        <taxon>Myxococcota</taxon>
        <taxon>Polyangia</taxon>
        <taxon>Nannocystales</taxon>
        <taxon>Nannocystaceae</taxon>
        <taxon>Nannocystis</taxon>
    </lineage>
</organism>
<keyword evidence="3" id="KW-1015">Disulfide bond</keyword>
<sequence length="456" mass="47438">MAWAGRGGKRVGLVALLAGVVALQPGCSNDTGQTPVTDATGSPVTEGDLTGDTSTGSTEPTTTIDTSTGPVEQCGNGAVDPGETCDDGNLDNSDACLNSCVLAVCGDGFVQNGAEACDDGNSDNSDTCTALCQEARCGDGFVQLGAEACDDGNSQDDDGCTTACEAAPVMLCGNGEVDEGEQCDDGNALDDDNCLSSCVPYSCGDGFTHAVFEECDDANLSTDDACVECMAAYCGDGYLWPDMEACDDGNLDNNDDCLVDCSQASCGDGFVHNSDEVCDDGVNDGSYGGCAPSCAALGPHCGDGQVELNIETCDDGNVVPLDGCDDECQKELPAECLTYVPLAEPDRNSTFNDGPGKVTKCDKLLENKWYRLTGPAGTLMPTTALEPFDCGTDAPGWMVGVHPTVDEGVVDRQVCFAWDTDCQWESTIQVRNCGDYYVYRLADPPDECLRYCGLDG</sequence>
<dbReference type="Proteomes" id="UP000199400">
    <property type="component" value="Unassembled WGS sequence"/>
</dbReference>
<protein>
    <submittedName>
        <fullName evidence="6">Myxococcus cysteine-rich repeat-containing protein</fullName>
    </submittedName>
</protein>
<keyword evidence="1" id="KW-0732">Signal</keyword>
<proteinExistence type="predicted"/>
<dbReference type="PANTHER" id="PTHR36191">
    <property type="entry name" value="ENDO/EXONUCLEASE/PHOSPHATASE DOMAIN-CONTAINING PROTEIN-RELATED"/>
    <property type="match status" value="1"/>
</dbReference>
<reference evidence="7" key="1">
    <citation type="submission" date="2016-10" db="EMBL/GenBank/DDBJ databases">
        <authorList>
            <person name="Varghese N."/>
            <person name="Submissions S."/>
        </authorList>
    </citation>
    <scope>NUCLEOTIDE SEQUENCE [LARGE SCALE GENOMIC DNA]</scope>
    <source>
        <strain evidence="7">ATCC 25963</strain>
    </source>
</reference>
<dbReference type="PANTHER" id="PTHR36191:SF4">
    <property type="entry name" value="VWFD DOMAIN-CONTAINING PROTEIN"/>
    <property type="match status" value="1"/>
</dbReference>
<name>A0A1I1TJW1_9BACT</name>
<evidence type="ECO:0000256" key="3">
    <source>
        <dbReference type="ARBA" id="ARBA00023157"/>
    </source>
</evidence>
<dbReference type="InterPro" id="IPR011936">
    <property type="entry name" value="Myxo_disulph_rpt"/>
</dbReference>
<evidence type="ECO:0000313" key="6">
    <source>
        <dbReference type="EMBL" id="SFD57468.1"/>
    </source>
</evidence>
<dbReference type="Pfam" id="PF13948">
    <property type="entry name" value="DUF4215"/>
    <property type="match status" value="2"/>
</dbReference>
<accession>A0A1I1TJW1</accession>
<keyword evidence="2" id="KW-0677">Repeat</keyword>
<dbReference type="Pfam" id="PF23283">
    <property type="entry name" value="D8C_UMOD"/>
    <property type="match status" value="1"/>
</dbReference>
<evidence type="ECO:0000256" key="4">
    <source>
        <dbReference type="SAM" id="MobiDB-lite"/>
    </source>
</evidence>
<evidence type="ECO:0000256" key="1">
    <source>
        <dbReference type="ARBA" id="ARBA00022729"/>
    </source>
</evidence>
<gene>
    <name evidence="6" type="ORF">SAMN02745121_00681</name>
</gene>
<feature type="domain" description="UMOD/GP2/OIT3-like D8C" evidence="5">
    <location>
        <begin position="378"/>
        <end position="452"/>
    </location>
</feature>
<dbReference type="STRING" id="54.SAMN02745121_00681"/>
<feature type="region of interest" description="Disordered" evidence="4">
    <location>
        <begin position="27"/>
        <end position="75"/>
    </location>
</feature>
<dbReference type="NCBIfam" id="TIGR02232">
    <property type="entry name" value="myxo_disulf_rpt"/>
    <property type="match status" value="6"/>
</dbReference>
<keyword evidence="7" id="KW-1185">Reference proteome</keyword>
<dbReference type="EMBL" id="FOMX01000002">
    <property type="protein sequence ID" value="SFD57468.1"/>
    <property type="molecule type" value="Genomic_DNA"/>
</dbReference>
<dbReference type="InterPro" id="IPR057774">
    <property type="entry name" value="D8C_UMOD/GP2/OIT3-like"/>
</dbReference>
<dbReference type="AlphaFoldDB" id="A0A1I1TJW1"/>
<evidence type="ECO:0000313" key="7">
    <source>
        <dbReference type="Proteomes" id="UP000199400"/>
    </source>
</evidence>
<dbReference type="RefSeq" id="WP_170136574.1">
    <property type="nucleotide sequence ID" value="NZ_FOMX01000002.1"/>
</dbReference>